<reference evidence="1" key="1">
    <citation type="submission" date="2019-08" db="EMBL/GenBank/DDBJ databases">
        <title>The complete genome of Acinetobacter defluvii strain WCHAD010030.</title>
        <authorList>
            <person name="Hu Y."/>
            <person name="Qin J."/>
            <person name="Feng Y."/>
            <person name="Zong Z."/>
        </authorList>
    </citation>
    <scope>NUCLEOTIDE SEQUENCE</scope>
    <source>
        <strain evidence="1">WCHA30</strain>
        <plasmid evidence="1">p1_010030</plasmid>
    </source>
</reference>
<dbReference type="OrthoDB" id="3525196at2"/>
<dbReference type="KEGG" id="adv:DJ533_00370"/>
<geneLocation type="plasmid" evidence="1 2">
    <name>p1_010030</name>
</geneLocation>
<name>A0A2S2FA23_9GAMM</name>
<evidence type="ECO:0000313" key="1">
    <source>
        <dbReference type="EMBL" id="AWL27172.1"/>
    </source>
</evidence>
<organism evidence="1 2">
    <name type="scientific">Acinetobacter defluvii</name>
    <dbReference type="NCBI Taxonomy" id="1871111"/>
    <lineage>
        <taxon>Bacteria</taxon>
        <taxon>Pseudomonadati</taxon>
        <taxon>Pseudomonadota</taxon>
        <taxon>Gammaproteobacteria</taxon>
        <taxon>Moraxellales</taxon>
        <taxon>Moraxellaceae</taxon>
        <taxon>Acinetobacter</taxon>
    </lineage>
</organism>
<dbReference type="Pfam" id="PF04404">
    <property type="entry name" value="ERF"/>
    <property type="match status" value="1"/>
</dbReference>
<protein>
    <submittedName>
        <fullName evidence="1">Uncharacterized protein</fullName>
    </submittedName>
</protein>
<sequence>MENVQNQPKIMQQSQSRIPAIYLAIHAIQAHLAKVGIAKSHSTKSNKNKGNSNFQDYNFRSVDDIYNVVTPLLTENNIVCIPDVKSTNVEKLVDSYGKVSHHTHIEVEYKFLSILDESFVTVTMAGEAKDSTDKGSQKALSNAHKYCYIQMFSIPTKSSTDIEQSNQYYDNNNQQSYNYSQNAQYQQSAKQFSPK</sequence>
<gene>
    <name evidence="1" type="ORF">DJ533_00370</name>
</gene>
<dbReference type="RefSeq" id="WP_065994760.1">
    <property type="nucleotide sequence ID" value="NZ_CP029389.2"/>
</dbReference>
<dbReference type="EMBL" id="CP029389">
    <property type="protein sequence ID" value="AWL27172.1"/>
    <property type="molecule type" value="Genomic_DNA"/>
</dbReference>
<dbReference type="STRING" id="1871111.GCA_001704615_00878"/>
<proteinExistence type="predicted"/>
<accession>A0A2S2FA23</accession>
<dbReference type="AlphaFoldDB" id="A0A2S2FA23"/>
<evidence type="ECO:0000313" key="2">
    <source>
        <dbReference type="Proteomes" id="UP000245977"/>
    </source>
</evidence>
<dbReference type="Proteomes" id="UP000245977">
    <property type="component" value="Plasmid p1_010030"/>
</dbReference>
<keyword evidence="1" id="KW-0614">Plasmid</keyword>
<keyword evidence="2" id="KW-1185">Reference proteome</keyword>
<dbReference type="InterPro" id="IPR007499">
    <property type="entry name" value="ERF_bacteria_virus"/>
</dbReference>